<protein>
    <submittedName>
        <fullName evidence="1">Kinase-like domain-containing protein</fullName>
    </submittedName>
</protein>
<evidence type="ECO:0000313" key="2">
    <source>
        <dbReference type="Proteomes" id="UP000615446"/>
    </source>
</evidence>
<accession>A0A8H3QV88</accession>
<gene>
    <name evidence="1" type="ORF">RCL2_001994200</name>
</gene>
<dbReference type="OrthoDB" id="2477683at2759"/>
<organism evidence="1 2">
    <name type="scientific">Rhizophagus clarus</name>
    <dbReference type="NCBI Taxonomy" id="94130"/>
    <lineage>
        <taxon>Eukaryota</taxon>
        <taxon>Fungi</taxon>
        <taxon>Fungi incertae sedis</taxon>
        <taxon>Mucoromycota</taxon>
        <taxon>Glomeromycotina</taxon>
        <taxon>Glomeromycetes</taxon>
        <taxon>Glomerales</taxon>
        <taxon>Glomeraceae</taxon>
        <taxon>Rhizophagus</taxon>
    </lineage>
</organism>
<comment type="caution">
    <text evidence="1">The sequence shown here is derived from an EMBL/GenBank/DDBJ whole genome shotgun (WGS) entry which is preliminary data.</text>
</comment>
<name>A0A8H3QV88_9GLOM</name>
<sequence>MSDTRNELVIAALRRVYALTDYSDNLEKQFEFQRQIILADESFTMDEKYLGEIYTADWISEYYNKWNNKEQQLKNLK</sequence>
<dbReference type="Proteomes" id="UP000615446">
    <property type="component" value="Unassembled WGS sequence"/>
</dbReference>
<dbReference type="AlphaFoldDB" id="A0A8H3QV88"/>
<evidence type="ECO:0000313" key="1">
    <source>
        <dbReference type="EMBL" id="GES93186.1"/>
    </source>
</evidence>
<dbReference type="GO" id="GO:0016301">
    <property type="term" value="F:kinase activity"/>
    <property type="evidence" value="ECO:0007669"/>
    <property type="project" value="UniProtKB-KW"/>
</dbReference>
<keyword evidence="1" id="KW-0418">Kinase</keyword>
<keyword evidence="1" id="KW-0808">Transferase</keyword>
<reference evidence="1" key="1">
    <citation type="submission" date="2019-10" db="EMBL/GenBank/DDBJ databases">
        <title>Conservation and host-specific expression of non-tandemly repeated heterogenous ribosome RNA gene in arbuscular mycorrhizal fungi.</title>
        <authorList>
            <person name="Maeda T."/>
            <person name="Kobayashi Y."/>
            <person name="Nakagawa T."/>
            <person name="Ezawa T."/>
            <person name="Yamaguchi K."/>
            <person name="Bino T."/>
            <person name="Nishimoto Y."/>
            <person name="Shigenobu S."/>
            <person name="Kawaguchi M."/>
        </authorList>
    </citation>
    <scope>NUCLEOTIDE SEQUENCE</scope>
    <source>
        <strain evidence="1">HR1</strain>
    </source>
</reference>
<dbReference type="EMBL" id="BLAL01000223">
    <property type="protein sequence ID" value="GES93186.1"/>
    <property type="molecule type" value="Genomic_DNA"/>
</dbReference>
<proteinExistence type="predicted"/>